<keyword evidence="3 5" id="KW-1133">Transmembrane helix</keyword>
<comment type="subcellular location">
    <subcellularLocation>
        <location evidence="1">Membrane</location>
        <topology evidence="1">Multi-pass membrane protein</topology>
    </subcellularLocation>
</comment>
<evidence type="ECO:0000256" key="3">
    <source>
        <dbReference type="ARBA" id="ARBA00022989"/>
    </source>
</evidence>
<evidence type="ECO:0000259" key="6">
    <source>
        <dbReference type="Pfam" id="PF00892"/>
    </source>
</evidence>
<proteinExistence type="predicted"/>
<feature type="domain" description="EamA" evidence="6">
    <location>
        <begin position="145"/>
        <end position="272"/>
    </location>
</feature>
<protein>
    <submittedName>
        <fullName evidence="7">DMT family transporter</fullName>
    </submittedName>
</protein>
<evidence type="ECO:0000256" key="2">
    <source>
        <dbReference type="ARBA" id="ARBA00022692"/>
    </source>
</evidence>
<feature type="transmembrane region" description="Helical" evidence="5">
    <location>
        <begin position="229"/>
        <end position="250"/>
    </location>
</feature>
<evidence type="ECO:0000256" key="4">
    <source>
        <dbReference type="ARBA" id="ARBA00023136"/>
    </source>
</evidence>
<dbReference type="InterPro" id="IPR000620">
    <property type="entry name" value="EamA_dom"/>
</dbReference>
<keyword evidence="4 5" id="KW-0472">Membrane</keyword>
<evidence type="ECO:0000256" key="5">
    <source>
        <dbReference type="SAM" id="Phobius"/>
    </source>
</evidence>
<evidence type="ECO:0000256" key="1">
    <source>
        <dbReference type="ARBA" id="ARBA00004141"/>
    </source>
</evidence>
<dbReference type="GO" id="GO:0016020">
    <property type="term" value="C:membrane"/>
    <property type="evidence" value="ECO:0007669"/>
    <property type="project" value="UniProtKB-SubCell"/>
</dbReference>
<evidence type="ECO:0000313" key="8">
    <source>
        <dbReference type="Proteomes" id="UP001138661"/>
    </source>
</evidence>
<feature type="transmembrane region" description="Helical" evidence="5">
    <location>
        <begin position="119"/>
        <end position="137"/>
    </location>
</feature>
<keyword evidence="2 5" id="KW-0812">Transmembrane</keyword>
<dbReference type="PANTHER" id="PTHR32322:SF9">
    <property type="entry name" value="AMINO-ACID METABOLITE EFFLUX PUMP-RELATED"/>
    <property type="match status" value="1"/>
</dbReference>
<feature type="transmembrane region" description="Helical" evidence="5">
    <location>
        <begin position="34"/>
        <end position="53"/>
    </location>
</feature>
<organism evidence="7 8">
    <name type="scientific">Roseobacter insulae</name>
    <dbReference type="NCBI Taxonomy" id="2859783"/>
    <lineage>
        <taxon>Bacteria</taxon>
        <taxon>Pseudomonadati</taxon>
        <taxon>Pseudomonadota</taxon>
        <taxon>Alphaproteobacteria</taxon>
        <taxon>Rhodobacterales</taxon>
        <taxon>Roseobacteraceae</taxon>
        <taxon>Roseobacter</taxon>
    </lineage>
</organism>
<dbReference type="PANTHER" id="PTHR32322">
    <property type="entry name" value="INNER MEMBRANE TRANSPORTER"/>
    <property type="match status" value="1"/>
</dbReference>
<feature type="transmembrane region" description="Helical" evidence="5">
    <location>
        <begin position="198"/>
        <end position="222"/>
    </location>
</feature>
<dbReference type="EMBL" id="JAHXDN010000009">
    <property type="protein sequence ID" value="MBW4710618.1"/>
    <property type="molecule type" value="Genomic_DNA"/>
</dbReference>
<accession>A0A9X1G133</accession>
<keyword evidence="8" id="KW-1185">Reference proteome</keyword>
<dbReference type="AlphaFoldDB" id="A0A9X1G133"/>
<evidence type="ECO:0000313" key="7">
    <source>
        <dbReference type="EMBL" id="MBW4710618.1"/>
    </source>
</evidence>
<feature type="transmembrane region" description="Helical" evidence="5">
    <location>
        <begin position="174"/>
        <end position="192"/>
    </location>
</feature>
<gene>
    <name evidence="7" type="ORF">KX928_22750</name>
</gene>
<reference evidence="7" key="1">
    <citation type="submission" date="2021-07" db="EMBL/GenBank/DDBJ databases">
        <title>Roseobacter insulae sp. nov., isolated from a tidal flat.</title>
        <authorList>
            <person name="Park S."/>
            <person name="Yoon J.-H."/>
        </authorList>
    </citation>
    <scope>NUCLEOTIDE SEQUENCE</scope>
    <source>
        <strain evidence="7">YSTF-M11</strain>
    </source>
</reference>
<comment type="caution">
    <text evidence="7">The sequence shown here is derived from an EMBL/GenBank/DDBJ whole genome shotgun (WGS) entry which is preliminary data.</text>
</comment>
<dbReference type="Proteomes" id="UP001138661">
    <property type="component" value="Unassembled WGS sequence"/>
</dbReference>
<sequence>MWLFLLTALTMIAFAANSVLTRLAVDGGFIDPSSFALMRVLSGAVVLGMIMTIRGGSLHLLQRNRVVGACSLATYMAGFSLAYLTLDAGLGALILFGVVQVSMFAHGAMSGSSPTHRQVVGASIAFAGLLLALWPGPGGQANIVGAGFMIAAGLGWAVYTISGRASPDPLAATTANFILCLPVLAVVLVGLASRTTALGLALAILCGGVTSGLGYALWYTVLPRLQQSVAAVIQLSVPIIALIGGAVLLGETITPLVALATLLVISGIAIAVTSRSVQADRT</sequence>
<feature type="transmembrane region" description="Helical" evidence="5">
    <location>
        <begin position="143"/>
        <end position="162"/>
    </location>
</feature>
<feature type="transmembrane region" description="Helical" evidence="5">
    <location>
        <begin position="256"/>
        <end position="274"/>
    </location>
</feature>
<name>A0A9X1G133_9RHOB</name>
<dbReference type="InterPro" id="IPR050638">
    <property type="entry name" value="AA-Vitamin_Transporters"/>
</dbReference>
<dbReference type="Pfam" id="PF00892">
    <property type="entry name" value="EamA"/>
    <property type="match status" value="1"/>
</dbReference>